<dbReference type="AlphaFoldDB" id="A0AAE4TQE2"/>
<gene>
    <name evidence="1" type="ORF">QM089_21855</name>
</gene>
<evidence type="ECO:0000313" key="2">
    <source>
        <dbReference type="Proteomes" id="UP001187859"/>
    </source>
</evidence>
<organism evidence="1 2">
    <name type="scientific">Shewanella xiamenensis</name>
    <dbReference type="NCBI Taxonomy" id="332186"/>
    <lineage>
        <taxon>Bacteria</taxon>
        <taxon>Pseudomonadati</taxon>
        <taxon>Pseudomonadota</taxon>
        <taxon>Gammaproteobacteria</taxon>
        <taxon>Alteromonadales</taxon>
        <taxon>Shewanellaceae</taxon>
        <taxon>Shewanella</taxon>
    </lineage>
</organism>
<accession>A0AAE4TQE2</accession>
<dbReference type="EMBL" id="JASGOQ010000002">
    <property type="protein sequence ID" value="MDV5392843.1"/>
    <property type="molecule type" value="Genomic_DNA"/>
</dbReference>
<name>A0AAE4TQE2_9GAMM</name>
<evidence type="ECO:0000313" key="1">
    <source>
        <dbReference type="EMBL" id="MDV5392843.1"/>
    </source>
</evidence>
<sequence length="80" mass="8738">MKCQTDNTININLSEIEKIPNIEDLLSTYDLLGKETQGVPDSVAAVLARAEQVGSINIRLPDTSVSIASIMDTYKNLSEK</sequence>
<proteinExistence type="predicted"/>
<comment type="caution">
    <text evidence="1">The sequence shown here is derived from an EMBL/GenBank/DDBJ whole genome shotgun (WGS) entry which is preliminary data.</text>
</comment>
<dbReference type="Proteomes" id="UP001187859">
    <property type="component" value="Unassembled WGS sequence"/>
</dbReference>
<protein>
    <submittedName>
        <fullName evidence="1">Uncharacterized protein</fullName>
    </submittedName>
</protein>
<reference evidence="1" key="1">
    <citation type="submission" date="2023-05" db="EMBL/GenBank/DDBJ databases">
        <title>Colonisation of extended spectrum b-lactamase- and carbapenemase-producing bacteria on hospital surfaces from low- and middle-income countries.</title>
        <authorList>
            <person name="Nieto-Rosado M."/>
            <person name="Sands K."/>
            <person name="Iregbu K."/>
            <person name="Zahra R."/>
            <person name="Mazarati J.B."/>
            <person name="Mehtar S."/>
            <person name="Barnards-Group B."/>
            <person name="Walsh T.R."/>
        </authorList>
    </citation>
    <scope>NUCLEOTIDE SEQUENCE</scope>
    <source>
        <strain evidence="1">PP-E493</strain>
    </source>
</reference>
<dbReference type="RefSeq" id="WP_140906636.1">
    <property type="nucleotide sequence ID" value="NZ_JASGOQ010000002.1"/>
</dbReference>